<evidence type="ECO:0000256" key="6">
    <source>
        <dbReference type="SAM" id="Phobius"/>
    </source>
</evidence>
<dbReference type="Pfam" id="PF00902">
    <property type="entry name" value="TatC"/>
    <property type="match status" value="1"/>
</dbReference>
<proteinExistence type="inferred from homology"/>
<geneLocation type="mitochondrion" evidence="7"/>
<feature type="transmembrane region" description="Helical" evidence="6">
    <location>
        <begin position="152"/>
        <end position="172"/>
    </location>
</feature>
<organism evidence="7">
    <name type="scientific">Psilotum nudum</name>
    <name type="common">Whisk fern</name>
    <name type="synonym">Lycopodium nudum</name>
    <dbReference type="NCBI Taxonomy" id="3240"/>
    <lineage>
        <taxon>Eukaryota</taxon>
        <taxon>Viridiplantae</taxon>
        <taxon>Streptophyta</taxon>
        <taxon>Embryophyta</taxon>
        <taxon>Tracheophyta</taxon>
        <taxon>Polypodiopsida</taxon>
        <taxon>Ophioglossidae</taxon>
        <taxon>Psilotales</taxon>
        <taxon>Psilotaceae</taxon>
        <taxon>Psilotum</taxon>
    </lineage>
</organism>
<comment type="similarity">
    <text evidence="2">Belongs to the TatC family.</text>
</comment>
<dbReference type="GO" id="GO:0009977">
    <property type="term" value="F:proton motive force dependent protein transmembrane transporter activity"/>
    <property type="evidence" value="ECO:0007669"/>
    <property type="project" value="TreeGrafter"/>
</dbReference>
<feature type="transmembrane region" description="Helical" evidence="6">
    <location>
        <begin position="193"/>
        <end position="210"/>
    </location>
</feature>
<evidence type="ECO:0000256" key="1">
    <source>
        <dbReference type="ARBA" id="ARBA00004141"/>
    </source>
</evidence>
<protein>
    <submittedName>
        <fullName evidence="7">Sec-independent protein translocase protein</fullName>
    </submittedName>
</protein>
<keyword evidence="4 6" id="KW-1133">Transmembrane helix</keyword>
<dbReference type="GO" id="GO:0033281">
    <property type="term" value="C:TAT protein transport complex"/>
    <property type="evidence" value="ECO:0007669"/>
    <property type="project" value="TreeGrafter"/>
</dbReference>
<feature type="transmembrane region" description="Helical" evidence="6">
    <location>
        <begin position="216"/>
        <end position="240"/>
    </location>
</feature>
<keyword evidence="5 6" id="KW-0472">Membrane</keyword>
<evidence type="ECO:0000256" key="4">
    <source>
        <dbReference type="ARBA" id="ARBA00022989"/>
    </source>
</evidence>
<name>A0A1B3TRJ8_PSINU</name>
<accession>A0A1B3TRJ8</accession>
<sequence length="246" mass="28678">MNLGTKTIMEESRIRGFRILIRFSLTWLSRYWFPEEFILSLAKPFITSPYPDSYFICTQSTEASSTYVTMSLISCFYFVFPSLGYQIWCSFIPSCYNSIKKQYKNLFYSSGFRFFPFFPVTLVWVVPNVRHFSYHPSTTSTNSLMIKLQPRIYDYILLTVGISFISPIRSQVPFMVICSLESKAIDFRTCLKNRRILMVFSFFTAALFTPPDIWCQIVACSSLSFPIEFTIFVALIIPVYENKRSG</sequence>
<comment type="subcellular location">
    <subcellularLocation>
        <location evidence="1">Membrane</location>
        <topology evidence="1">Multi-pass membrane protein</topology>
    </subcellularLocation>
</comment>
<dbReference type="GeneID" id="28799931"/>
<feature type="transmembrane region" description="Helical" evidence="6">
    <location>
        <begin position="106"/>
        <end position="126"/>
    </location>
</feature>
<dbReference type="AlphaFoldDB" id="A0A1B3TRJ8"/>
<gene>
    <name evidence="7" type="primary">mttB</name>
</gene>
<feature type="transmembrane region" description="Helical" evidence="6">
    <location>
        <begin position="67"/>
        <end position="85"/>
    </location>
</feature>
<keyword evidence="7" id="KW-0496">Mitochondrion</keyword>
<dbReference type="EMBL" id="KX171638">
    <property type="protein sequence ID" value="AOH05933.1"/>
    <property type="molecule type" value="Genomic_DNA"/>
</dbReference>
<evidence type="ECO:0000256" key="3">
    <source>
        <dbReference type="ARBA" id="ARBA00022692"/>
    </source>
</evidence>
<dbReference type="GO" id="GO:0043953">
    <property type="term" value="P:protein transport by the Tat complex"/>
    <property type="evidence" value="ECO:0007669"/>
    <property type="project" value="TreeGrafter"/>
</dbReference>
<evidence type="ECO:0000313" key="7">
    <source>
        <dbReference type="EMBL" id="AOH05933.1"/>
    </source>
</evidence>
<evidence type="ECO:0000256" key="2">
    <source>
        <dbReference type="ARBA" id="ARBA00008882"/>
    </source>
</evidence>
<keyword evidence="3 6" id="KW-0812">Transmembrane</keyword>
<dbReference type="InterPro" id="IPR002033">
    <property type="entry name" value="TatC"/>
</dbReference>
<reference evidence="7" key="1">
    <citation type="journal article" date="2016" name="New Phytol.">
        <title>Complete mitochondrial genomes from the ferns Ophioglossum californicum and Psilotum nudum are highly repetitive with the largest organellar introns.</title>
        <authorList>
            <person name="Guo W."/>
            <person name="Zhu A."/>
            <person name="Fan W."/>
            <person name="Mower J.P."/>
        </authorList>
    </citation>
    <scope>NUCLEOTIDE SEQUENCE</scope>
    <source>
        <strain evidence="7">V16</strain>
    </source>
</reference>
<dbReference type="PANTHER" id="PTHR30371">
    <property type="entry name" value="SEC-INDEPENDENT PROTEIN TRANSLOCASE PROTEIN TATC"/>
    <property type="match status" value="1"/>
</dbReference>
<dbReference type="GO" id="GO:0065002">
    <property type="term" value="P:intracellular protein transmembrane transport"/>
    <property type="evidence" value="ECO:0007669"/>
    <property type="project" value="TreeGrafter"/>
</dbReference>
<dbReference type="PANTHER" id="PTHR30371:SF0">
    <property type="entry name" value="SEC-INDEPENDENT PROTEIN TRANSLOCASE PROTEIN TATC, CHLOROPLASTIC-RELATED"/>
    <property type="match status" value="1"/>
</dbReference>
<evidence type="ECO:0000256" key="5">
    <source>
        <dbReference type="ARBA" id="ARBA00023136"/>
    </source>
</evidence>
<dbReference type="RefSeq" id="YP_009277463.1">
    <property type="nucleotide sequence ID" value="NC_030952.1"/>
</dbReference>